<dbReference type="OrthoDB" id="4135672at2759"/>
<protein>
    <submittedName>
        <fullName evidence="2">Uncharacterized protein</fullName>
    </submittedName>
</protein>
<dbReference type="Proteomes" id="UP000237481">
    <property type="component" value="Unassembled WGS sequence"/>
</dbReference>
<dbReference type="Pfam" id="PF20174">
    <property type="entry name" value="DUF6540"/>
    <property type="match status" value="1"/>
</dbReference>
<name>A0A2S4KP46_9HYPO</name>
<reference evidence="2 3" key="1">
    <citation type="submission" date="2018-01" db="EMBL/GenBank/DDBJ databases">
        <title>Harnessing the power of phylogenomics to disentangle the directionality and signatures of interkingdom host jumping in the parasitic fungal genus Tolypocladium.</title>
        <authorList>
            <person name="Quandt C.A."/>
            <person name="Patterson W."/>
            <person name="Spatafora J.W."/>
        </authorList>
    </citation>
    <scope>NUCLEOTIDE SEQUENCE [LARGE SCALE GENOMIC DNA]</scope>
    <source>
        <strain evidence="2 3">NRBC 100945</strain>
    </source>
</reference>
<dbReference type="STRING" id="94208.A0A2S4KP46"/>
<dbReference type="EMBL" id="PKSG01000940">
    <property type="protein sequence ID" value="POR31936.1"/>
    <property type="molecule type" value="Genomic_DNA"/>
</dbReference>
<comment type="caution">
    <text evidence="2">The sequence shown here is derived from an EMBL/GenBank/DDBJ whole genome shotgun (WGS) entry which is preliminary data.</text>
</comment>
<proteinExistence type="predicted"/>
<keyword evidence="3" id="KW-1185">Reference proteome</keyword>
<feature type="compositionally biased region" description="Polar residues" evidence="1">
    <location>
        <begin position="73"/>
        <end position="85"/>
    </location>
</feature>
<feature type="region of interest" description="Disordered" evidence="1">
    <location>
        <begin position="73"/>
        <end position="95"/>
    </location>
</feature>
<gene>
    <name evidence="2" type="ORF">TPAR_07841</name>
</gene>
<organism evidence="2 3">
    <name type="scientific">Tolypocladium paradoxum</name>
    <dbReference type="NCBI Taxonomy" id="94208"/>
    <lineage>
        <taxon>Eukaryota</taxon>
        <taxon>Fungi</taxon>
        <taxon>Dikarya</taxon>
        <taxon>Ascomycota</taxon>
        <taxon>Pezizomycotina</taxon>
        <taxon>Sordariomycetes</taxon>
        <taxon>Hypocreomycetidae</taxon>
        <taxon>Hypocreales</taxon>
        <taxon>Ophiocordycipitaceae</taxon>
        <taxon>Tolypocladium</taxon>
    </lineage>
</organism>
<accession>A0A2S4KP46</accession>
<evidence type="ECO:0000256" key="1">
    <source>
        <dbReference type="SAM" id="MobiDB-lite"/>
    </source>
</evidence>
<dbReference type="AlphaFoldDB" id="A0A2S4KP46"/>
<dbReference type="InterPro" id="IPR046670">
    <property type="entry name" value="DUF6540"/>
</dbReference>
<evidence type="ECO:0000313" key="2">
    <source>
        <dbReference type="EMBL" id="POR31936.1"/>
    </source>
</evidence>
<evidence type="ECO:0000313" key="3">
    <source>
        <dbReference type="Proteomes" id="UP000237481"/>
    </source>
</evidence>
<sequence length="125" mass="14338">MPPDRLHHAILVQPRRTAPVPSTMLSVTLLREGGITYESKKTENPAGSRSVRSQELLGYTHSDAHLEQWNSVLSSLPTPPQQKASNPKKHGRVEPFKEKISEYQYVFYEPGEDRQPLWKCTEWVE</sequence>